<evidence type="ECO:0000313" key="2">
    <source>
        <dbReference type="EMBL" id="CUX79086.1"/>
    </source>
</evidence>
<dbReference type="EMBL" id="LN999056">
    <property type="protein sequence ID" value="CUX79086.1"/>
    <property type="molecule type" value="Genomic_DNA"/>
</dbReference>
<dbReference type="Pfam" id="PF00550">
    <property type="entry name" value="PP-binding"/>
    <property type="match status" value="1"/>
</dbReference>
<evidence type="ECO:0000259" key="1">
    <source>
        <dbReference type="Pfam" id="PF00550"/>
    </source>
</evidence>
<dbReference type="Proteomes" id="UP000075241">
    <property type="component" value="Chromosome I"/>
</dbReference>
<dbReference type="Gene3D" id="1.10.1200.10">
    <property type="entry name" value="ACP-like"/>
    <property type="match status" value="1"/>
</dbReference>
<proteinExistence type="predicted"/>
<dbReference type="AlphaFoldDB" id="A0A143WNV3"/>
<feature type="domain" description="Carrier" evidence="1">
    <location>
        <begin position="8"/>
        <end position="70"/>
    </location>
</feature>
<dbReference type="PATRIC" id="fig|189385.6.peg.18"/>
<dbReference type="SUPFAM" id="SSF47336">
    <property type="entry name" value="ACP-like"/>
    <property type="match status" value="1"/>
</dbReference>
<name>A0A143WNV3_TREPR</name>
<accession>A0A143WNV3</accession>
<organism evidence="2 3">
    <name type="scientific">Tremblaya princeps</name>
    <dbReference type="NCBI Taxonomy" id="189385"/>
    <lineage>
        <taxon>Bacteria</taxon>
        <taxon>Pseudomonadati</taxon>
        <taxon>Pseudomonadota</taxon>
        <taxon>Betaproteobacteria</taxon>
        <taxon>Candidatus Tremblayella</taxon>
    </lineage>
</organism>
<dbReference type="InterPro" id="IPR036736">
    <property type="entry name" value="ACP-like_sf"/>
</dbReference>
<dbReference type="InterPro" id="IPR009081">
    <property type="entry name" value="PP-bd_ACP"/>
</dbReference>
<evidence type="ECO:0000313" key="3">
    <source>
        <dbReference type="Proteomes" id="UP000075241"/>
    </source>
</evidence>
<protein>
    <submittedName>
        <fullName evidence="2">Acyl carrier protein</fullName>
    </submittedName>
</protein>
<sequence length="85" mass="9565">MDRLESRIMRILDDRIGALGGIGYEDALARHGIDSVDIMESLVDIECAFDIEFEEGILTEDLSIRDVVDATRRLVHVTMVPKVHP</sequence>
<gene>
    <name evidence="2" type="primary">acpP</name>
    <name evidence="2" type="ORF">FVIR_TP00016</name>
</gene>
<reference evidence="3" key="1">
    <citation type="submission" date="2016-01" db="EMBL/GenBank/DDBJ databases">
        <authorList>
            <person name="Husnik F."/>
        </authorList>
    </citation>
    <scope>NUCLEOTIDE SEQUENCE [LARGE SCALE GENOMIC DNA]</scope>
</reference>